<evidence type="ECO:0000313" key="16">
    <source>
        <dbReference type="Proteomes" id="UP001161247"/>
    </source>
</evidence>
<dbReference type="InterPro" id="IPR000270">
    <property type="entry name" value="PB1_dom"/>
</dbReference>
<dbReference type="PROSITE" id="PS00108">
    <property type="entry name" value="PROTEIN_KINASE_ST"/>
    <property type="match status" value="1"/>
</dbReference>
<dbReference type="InterPro" id="IPR000719">
    <property type="entry name" value="Prot_kinase_dom"/>
</dbReference>
<evidence type="ECO:0000256" key="5">
    <source>
        <dbReference type="ARBA" id="ARBA00022679"/>
    </source>
</evidence>
<keyword evidence="12" id="KW-0472">Membrane</keyword>
<dbReference type="FunFam" id="3.10.20.90:FF:000058">
    <property type="entry name" value="Octicosapeptide/phox/Bem1p domain kinase superfamily protein"/>
    <property type="match status" value="1"/>
</dbReference>
<keyword evidence="6 10" id="KW-0547">Nucleotide-binding</keyword>
<evidence type="ECO:0000256" key="8">
    <source>
        <dbReference type="ARBA" id="ARBA00022840"/>
    </source>
</evidence>
<dbReference type="GO" id="GO:0009734">
    <property type="term" value="P:auxin-activated signaling pathway"/>
    <property type="evidence" value="ECO:0007669"/>
    <property type="project" value="UniProtKB-KW"/>
</dbReference>
<dbReference type="PROSITE" id="PS51745">
    <property type="entry name" value="PB1"/>
    <property type="match status" value="1"/>
</dbReference>
<feature type="compositionally biased region" description="Low complexity" evidence="11">
    <location>
        <begin position="636"/>
        <end position="648"/>
    </location>
</feature>
<dbReference type="GO" id="GO:0005524">
    <property type="term" value="F:ATP binding"/>
    <property type="evidence" value="ECO:0007669"/>
    <property type="project" value="UniProtKB-UniRule"/>
</dbReference>
<keyword evidence="4" id="KW-0597">Phosphoprotein</keyword>
<feature type="binding site" evidence="10">
    <location>
        <position position="1263"/>
    </location>
    <ligand>
        <name>ATP</name>
        <dbReference type="ChEBI" id="CHEBI:30616"/>
    </ligand>
</feature>
<evidence type="ECO:0000256" key="3">
    <source>
        <dbReference type="ARBA" id="ARBA00022527"/>
    </source>
</evidence>
<dbReference type="Pfam" id="PF00564">
    <property type="entry name" value="PB1"/>
    <property type="match status" value="1"/>
</dbReference>
<dbReference type="InterPro" id="IPR053793">
    <property type="entry name" value="PB1-like"/>
</dbReference>
<keyword evidence="3" id="KW-0723">Serine/threonine-protein kinase</keyword>
<dbReference type="InterPro" id="IPR050167">
    <property type="entry name" value="Ser_Thr_protein_kinase"/>
</dbReference>
<dbReference type="CDD" id="cd13999">
    <property type="entry name" value="STKc_MAP3K-like"/>
    <property type="match status" value="1"/>
</dbReference>
<dbReference type="SMART" id="SM00666">
    <property type="entry name" value="PB1"/>
    <property type="match status" value="1"/>
</dbReference>
<dbReference type="Gene3D" id="1.10.510.10">
    <property type="entry name" value="Transferase(Phosphotransferase) domain 1"/>
    <property type="match status" value="1"/>
</dbReference>
<keyword evidence="9" id="KW-0927">Auxin signaling pathway</keyword>
<dbReference type="GO" id="GO:0005737">
    <property type="term" value="C:cytoplasm"/>
    <property type="evidence" value="ECO:0007669"/>
    <property type="project" value="UniProtKB-SubCell"/>
</dbReference>
<dbReference type="PROSITE" id="PS50011">
    <property type="entry name" value="PROTEIN_KINASE_DOM"/>
    <property type="match status" value="1"/>
</dbReference>
<dbReference type="InterPro" id="IPR017441">
    <property type="entry name" value="Protein_kinase_ATP_BS"/>
</dbReference>
<dbReference type="GO" id="GO:0004674">
    <property type="term" value="F:protein serine/threonine kinase activity"/>
    <property type="evidence" value="ECO:0007669"/>
    <property type="project" value="UniProtKB-KW"/>
</dbReference>
<accession>A0AAV1D291</accession>
<feature type="compositionally biased region" description="Polar residues" evidence="11">
    <location>
        <begin position="1500"/>
        <end position="1515"/>
    </location>
</feature>
<dbReference type="PANTHER" id="PTHR23257">
    <property type="entry name" value="SERINE-THREONINE PROTEIN KINASE"/>
    <property type="match status" value="1"/>
</dbReference>
<feature type="compositionally biased region" description="Polar residues" evidence="11">
    <location>
        <begin position="298"/>
        <end position="310"/>
    </location>
</feature>
<dbReference type="InterPro" id="IPR001245">
    <property type="entry name" value="Ser-Thr/Tyr_kinase_cat_dom"/>
</dbReference>
<evidence type="ECO:0000259" key="14">
    <source>
        <dbReference type="PROSITE" id="PS51745"/>
    </source>
</evidence>
<dbReference type="SUPFAM" id="SSF56112">
    <property type="entry name" value="Protein kinase-like (PK-like)"/>
    <property type="match status" value="1"/>
</dbReference>
<dbReference type="InterPro" id="IPR011009">
    <property type="entry name" value="Kinase-like_dom_sf"/>
</dbReference>
<dbReference type="Gene3D" id="3.10.20.90">
    <property type="entry name" value="Phosphatidylinositol 3-kinase Catalytic Subunit, Chain A, domain 1"/>
    <property type="match status" value="1"/>
</dbReference>
<keyword evidence="8 10" id="KW-0067">ATP-binding</keyword>
<dbReference type="Proteomes" id="UP001161247">
    <property type="component" value="Chromosome 3"/>
</dbReference>
<dbReference type="GO" id="GO:0010928">
    <property type="term" value="P:regulation of auxin mediated signaling pathway"/>
    <property type="evidence" value="ECO:0007669"/>
    <property type="project" value="UniProtKB-ARBA"/>
</dbReference>
<keyword evidence="12" id="KW-1133">Transmembrane helix</keyword>
<dbReference type="EMBL" id="OX459120">
    <property type="protein sequence ID" value="CAI9100952.1"/>
    <property type="molecule type" value="Genomic_DNA"/>
</dbReference>
<gene>
    <name evidence="15" type="ORF">OLC1_LOCUS10653</name>
</gene>
<evidence type="ECO:0000256" key="4">
    <source>
        <dbReference type="ARBA" id="ARBA00022553"/>
    </source>
</evidence>
<feature type="transmembrane region" description="Helical" evidence="12">
    <location>
        <begin position="1075"/>
        <end position="1098"/>
    </location>
</feature>
<reference evidence="15" key="1">
    <citation type="submission" date="2023-03" db="EMBL/GenBank/DDBJ databases">
        <authorList>
            <person name="Julca I."/>
        </authorList>
    </citation>
    <scope>NUCLEOTIDE SEQUENCE</scope>
</reference>
<dbReference type="PRINTS" id="PR00109">
    <property type="entry name" value="TYRKINASE"/>
</dbReference>
<keyword evidence="12" id="KW-0812">Transmembrane</keyword>
<evidence type="ECO:0000256" key="2">
    <source>
        <dbReference type="ARBA" id="ARBA00022490"/>
    </source>
</evidence>
<proteinExistence type="predicted"/>
<evidence type="ECO:0000256" key="9">
    <source>
        <dbReference type="ARBA" id="ARBA00023294"/>
    </source>
</evidence>
<feature type="region of interest" description="Disordered" evidence="11">
    <location>
        <begin position="809"/>
        <end position="837"/>
    </location>
</feature>
<dbReference type="Gene3D" id="3.30.200.20">
    <property type="entry name" value="Phosphorylase Kinase, domain 1"/>
    <property type="match status" value="1"/>
</dbReference>
<dbReference type="SMART" id="SM00220">
    <property type="entry name" value="S_TKc"/>
    <property type="match status" value="1"/>
</dbReference>
<dbReference type="Pfam" id="PF07714">
    <property type="entry name" value="PK_Tyr_Ser-Thr"/>
    <property type="match status" value="1"/>
</dbReference>
<evidence type="ECO:0000256" key="10">
    <source>
        <dbReference type="PROSITE-ProRule" id="PRU10141"/>
    </source>
</evidence>
<name>A0AAV1D291_OLDCO</name>
<dbReference type="PROSITE" id="PS00107">
    <property type="entry name" value="PROTEIN_KINASE_ATP"/>
    <property type="match status" value="1"/>
</dbReference>
<dbReference type="PANTHER" id="PTHR23257:SF797">
    <property type="entry name" value="KINASE SUPERFAMILY WITH OCTICOSAPEPTIDE_PHOX_BEM1P DOMAIN-CONTAINING PROTEIN"/>
    <property type="match status" value="1"/>
</dbReference>
<keyword evidence="7" id="KW-0418">Kinase</keyword>
<sequence>MAFDQNSIPKDLRPLNIVRGVPEDPRIATVASSGRPIEAFYGNPHRDGSPSSVVYYPPAPAASEPGFVNLGFAGNGAIPVPAPGTIPLTGVASWVPRVAPPQPTGIVGVPGVNVGSGTFSNQNIQNIGVRSVGSASEASDDGGDDSVSGKKVKFMCSFGGNILPRPSDGALRYVGGQTRIISVRRDISFGELVQKMMDIYGQSVVIKYQLPDEDLDALVSVSCPDDLENMMDEYEKLLERSSDGSAKLRIFLFSATEADSAVMVHIGDWQDNGQKYVEAVNGFMDGSGKSVISRKESNASAASTQSSDVNGTEVVDSRGLCEITSPTSVGVASPRENIVASQEAVARVAGDPSVLAESSSAPPGIPLSTSAAVPSGYPLSSSGHPQLSVHLENELERSVPGSGQHEKGIELQHPGVSYPAASPYFYAYGDAQQEAFSRSDFVQAPAQMGFPAQLLAPVSPMIAPQQMNATGTTHQQFVPAVHMTMVPSSHVSMNPNMIQPQQIVLERYPGDSPMGPRIVHVPTDQGYHAYHHTQVPHAMIGGAYGWPQVSQTEHVVLPDGYVPHQQVVAPEKLSQFEDCHMCQKALPHAHSDTLAQDQRESPLSTIADPKSFYHSLRLDDRGRPVNTPLTAAALAEAAGEQQGSGSQLKVVGNDAGNPHSDGSRLPQSVEVFYVNDRIIHQRAENSEHPRVPVPPGVIGFNGGIPPTPYGVVVGTTPQTSPESGVLPVPIPTQYLLRQDPVMSKPISTETPATGGIPVLTSDYLPHESPKGYSGNFPVSVPVEENVKPAYDHLKQIDGRMENLRVSPTGVSAKIEQSTSASDNVKREGTLEGRSQQVGGREAYLEALNVPRAVPVVNHVNLNDISPPSNEVLSNPNLHQAEYHDVAQLAQPPLLVDPGMYTQTKLGVNLVPDDISGQNSSSAVDNSHSSERIPPVIDWKDTVPWHQPNVVSAGMEAVLPDGNTPSSVSPSYIGDVQDSSNSLFSNQDPWNLQHENHFPPPRPSKLQLKKDSFGTRDASGENRFDNVELVTGNNNGLITDDRISHPSANSNIDVTSEHSRRSKGFEAFSLFWIENILVVALFFLLFWVALILFNLWIAFQGSSEDLIKQELQAVAEGVAASVLQTSANSNTDLSGHGRSNSTSRSFQNIEVHNIDKGGMNTDKFEDVKARVPEKTNIGFPVSDGRLQVEIWFAMFLSLSWRYNLSFVNFFNLRLLCGCLQIIKNSDLEEIRELGSGTFGTVYYGKWRGTDVAIKRINDRCFAGKPSEELRMKDDFWNEANILADLHHPNVVAFYGVVLDGPDGSFATVTEYMVNGSLRTALQKSERNLDKRKRILIAMDVAFGMEYLHGKKIVHFDLKSDNLLVNLRDPHRPICKVGDLGLSKVKCQTLISGGVRGTLPWMAPELLNGSSNLVSDKVDVYSFGIVMWELLTGEEPYADLHYGAIIGGIVSNTLRPPVPETCDPDWKSLMERCWAAEPSERPSFSEIANELRAMATKIPPKGQNQQQVPSKQAQVKS</sequence>
<feature type="region of interest" description="Disordered" evidence="11">
    <location>
        <begin position="1493"/>
        <end position="1515"/>
    </location>
</feature>
<evidence type="ECO:0000256" key="11">
    <source>
        <dbReference type="SAM" id="MobiDB-lite"/>
    </source>
</evidence>
<dbReference type="InterPro" id="IPR008271">
    <property type="entry name" value="Ser/Thr_kinase_AS"/>
</dbReference>
<feature type="region of interest" description="Disordered" evidence="11">
    <location>
        <begin position="294"/>
        <end position="314"/>
    </location>
</feature>
<dbReference type="FunFam" id="3.30.200.20:FF:000081">
    <property type="entry name" value="Octicosapeptide/phox/Bem1p domain kinase superfamily protein"/>
    <property type="match status" value="1"/>
</dbReference>
<evidence type="ECO:0000256" key="6">
    <source>
        <dbReference type="ARBA" id="ARBA00022741"/>
    </source>
</evidence>
<keyword evidence="16" id="KW-1185">Reference proteome</keyword>
<keyword evidence="2" id="KW-0963">Cytoplasm</keyword>
<dbReference type="SUPFAM" id="SSF54277">
    <property type="entry name" value="CAD &amp; PB1 domains"/>
    <property type="match status" value="1"/>
</dbReference>
<dbReference type="FunFam" id="1.10.510.10:FF:000142">
    <property type="entry name" value="Octicosapeptide/phox/Bem1p domain kinase superfamily protein"/>
    <property type="match status" value="1"/>
</dbReference>
<protein>
    <submittedName>
        <fullName evidence="15">OLC1v1038144C2</fullName>
    </submittedName>
</protein>
<feature type="domain" description="PB1" evidence="14">
    <location>
        <begin position="151"/>
        <end position="255"/>
    </location>
</feature>
<comment type="subcellular location">
    <subcellularLocation>
        <location evidence="1">Cytoplasm</location>
    </subcellularLocation>
</comment>
<feature type="domain" description="Protein kinase" evidence="13">
    <location>
        <begin position="1226"/>
        <end position="1492"/>
    </location>
</feature>
<dbReference type="CDD" id="cd06410">
    <property type="entry name" value="PB1_UP2"/>
    <property type="match status" value="1"/>
</dbReference>
<evidence type="ECO:0000256" key="12">
    <source>
        <dbReference type="SAM" id="Phobius"/>
    </source>
</evidence>
<evidence type="ECO:0000313" key="15">
    <source>
        <dbReference type="EMBL" id="CAI9100952.1"/>
    </source>
</evidence>
<organism evidence="15 16">
    <name type="scientific">Oldenlandia corymbosa var. corymbosa</name>
    <dbReference type="NCBI Taxonomy" id="529605"/>
    <lineage>
        <taxon>Eukaryota</taxon>
        <taxon>Viridiplantae</taxon>
        <taxon>Streptophyta</taxon>
        <taxon>Embryophyta</taxon>
        <taxon>Tracheophyta</taxon>
        <taxon>Spermatophyta</taxon>
        <taxon>Magnoliopsida</taxon>
        <taxon>eudicotyledons</taxon>
        <taxon>Gunneridae</taxon>
        <taxon>Pentapetalae</taxon>
        <taxon>asterids</taxon>
        <taxon>lamiids</taxon>
        <taxon>Gentianales</taxon>
        <taxon>Rubiaceae</taxon>
        <taxon>Rubioideae</taxon>
        <taxon>Spermacoceae</taxon>
        <taxon>Hedyotis-Oldenlandia complex</taxon>
        <taxon>Oldenlandia</taxon>
    </lineage>
</organism>
<evidence type="ECO:0000256" key="7">
    <source>
        <dbReference type="ARBA" id="ARBA00022777"/>
    </source>
</evidence>
<feature type="region of interest" description="Disordered" evidence="11">
    <location>
        <begin position="636"/>
        <end position="665"/>
    </location>
</feature>
<keyword evidence="5" id="KW-0808">Transferase</keyword>
<evidence type="ECO:0000256" key="1">
    <source>
        <dbReference type="ARBA" id="ARBA00004496"/>
    </source>
</evidence>
<evidence type="ECO:0000259" key="13">
    <source>
        <dbReference type="PROSITE" id="PS50011"/>
    </source>
</evidence>